<name>A0A251TQ67_HELAN</name>
<dbReference type="InterPro" id="IPR029021">
    <property type="entry name" value="Prot-tyrosine_phosphatase-like"/>
</dbReference>
<feature type="region of interest" description="Disordered" evidence="4">
    <location>
        <begin position="683"/>
        <end position="1036"/>
    </location>
</feature>
<dbReference type="SUPFAM" id="SSF49562">
    <property type="entry name" value="C2 domain (Calcium/lipid-binding domain, CaLB)"/>
    <property type="match status" value="1"/>
</dbReference>
<evidence type="ECO:0000313" key="8">
    <source>
        <dbReference type="Proteomes" id="UP000215914"/>
    </source>
</evidence>
<dbReference type="SMART" id="SM00498">
    <property type="entry name" value="FH2"/>
    <property type="match status" value="1"/>
</dbReference>
<evidence type="ECO:0000256" key="2">
    <source>
        <dbReference type="ARBA" id="ARBA00022912"/>
    </source>
</evidence>
<dbReference type="PROSITE" id="PS51182">
    <property type="entry name" value="C2_TENSIN"/>
    <property type="match status" value="1"/>
</dbReference>
<feature type="compositionally biased region" description="Pro residues" evidence="4">
    <location>
        <begin position="787"/>
        <end position="810"/>
    </location>
</feature>
<dbReference type="InterPro" id="IPR035892">
    <property type="entry name" value="C2_domain_sf"/>
</dbReference>
<dbReference type="SUPFAM" id="SSF52799">
    <property type="entry name" value="(Phosphotyrosine protein) phosphatases II"/>
    <property type="match status" value="1"/>
</dbReference>
<dbReference type="InterPro" id="IPR015425">
    <property type="entry name" value="FH2_Formin"/>
</dbReference>
<feature type="compositionally biased region" description="Pro residues" evidence="4">
    <location>
        <begin position="833"/>
        <end position="848"/>
    </location>
</feature>
<dbReference type="Pfam" id="PF10409">
    <property type="entry name" value="PTEN_C2"/>
    <property type="match status" value="1"/>
</dbReference>
<dbReference type="InterPro" id="IPR042201">
    <property type="entry name" value="FH2_Formin_sf"/>
</dbReference>
<dbReference type="OMA" id="CQLAKID"/>
<dbReference type="Proteomes" id="UP000215914">
    <property type="component" value="Chromosome 10"/>
</dbReference>
<dbReference type="STRING" id="4232.A0A251TQ67"/>
<keyword evidence="8" id="KW-1185">Reference proteome</keyword>
<dbReference type="PROSITE" id="PS51444">
    <property type="entry name" value="FH2"/>
    <property type="match status" value="1"/>
</dbReference>
<feature type="region of interest" description="Disordered" evidence="4">
    <location>
        <begin position="593"/>
        <end position="628"/>
    </location>
</feature>
<dbReference type="SUPFAM" id="SSF101447">
    <property type="entry name" value="Formin homology 2 domain (FH2 domain)"/>
    <property type="match status" value="1"/>
</dbReference>
<feature type="compositionally biased region" description="Polar residues" evidence="4">
    <location>
        <begin position="737"/>
        <end position="747"/>
    </location>
</feature>
<dbReference type="SMART" id="SM01326">
    <property type="entry name" value="PTEN_C2"/>
    <property type="match status" value="1"/>
</dbReference>
<dbReference type="InterPro" id="IPR014020">
    <property type="entry name" value="Tensin_C2-dom"/>
</dbReference>
<dbReference type="PANTHER" id="PTHR45733">
    <property type="entry name" value="FORMIN-J"/>
    <property type="match status" value="1"/>
</dbReference>
<reference evidence="8" key="1">
    <citation type="journal article" date="2017" name="Nature">
        <title>The sunflower genome provides insights into oil metabolism, flowering and Asterid evolution.</title>
        <authorList>
            <person name="Badouin H."/>
            <person name="Gouzy J."/>
            <person name="Grassa C.J."/>
            <person name="Murat F."/>
            <person name="Staton S.E."/>
            <person name="Cottret L."/>
            <person name="Lelandais-Briere C."/>
            <person name="Owens G.L."/>
            <person name="Carrere S."/>
            <person name="Mayjonade B."/>
            <person name="Legrand L."/>
            <person name="Gill N."/>
            <person name="Kane N.C."/>
            <person name="Bowers J.E."/>
            <person name="Hubner S."/>
            <person name="Bellec A."/>
            <person name="Berard A."/>
            <person name="Berges H."/>
            <person name="Blanchet N."/>
            <person name="Boniface M.C."/>
            <person name="Brunel D."/>
            <person name="Catrice O."/>
            <person name="Chaidir N."/>
            <person name="Claudel C."/>
            <person name="Donnadieu C."/>
            <person name="Faraut T."/>
            <person name="Fievet G."/>
            <person name="Helmstetter N."/>
            <person name="King M."/>
            <person name="Knapp S.J."/>
            <person name="Lai Z."/>
            <person name="Le Paslier M.C."/>
            <person name="Lippi Y."/>
            <person name="Lorenzon L."/>
            <person name="Mandel J.R."/>
            <person name="Marage G."/>
            <person name="Marchand G."/>
            <person name="Marquand E."/>
            <person name="Bret-Mestries E."/>
            <person name="Morien E."/>
            <person name="Nambeesan S."/>
            <person name="Nguyen T."/>
            <person name="Pegot-Espagnet P."/>
            <person name="Pouilly N."/>
            <person name="Raftis F."/>
            <person name="Sallet E."/>
            <person name="Schiex T."/>
            <person name="Thomas J."/>
            <person name="Vandecasteele C."/>
            <person name="Vares D."/>
            <person name="Vear F."/>
            <person name="Vautrin S."/>
            <person name="Crespi M."/>
            <person name="Mangin B."/>
            <person name="Burke J.M."/>
            <person name="Salse J."/>
            <person name="Munos S."/>
            <person name="Vincourt P."/>
            <person name="Rieseberg L.H."/>
            <person name="Langlade N.B."/>
        </authorList>
    </citation>
    <scope>NUCLEOTIDE SEQUENCE [LARGE SCALE GENOMIC DNA]</scope>
    <source>
        <strain evidence="8">cv. SF193</strain>
    </source>
</reference>
<dbReference type="PANTHER" id="PTHR45733:SF28">
    <property type="entry name" value="FORMIN-LIKE PROTEIN"/>
    <property type="match status" value="1"/>
</dbReference>
<dbReference type="GO" id="GO:0004721">
    <property type="term" value="F:phosphoprotein phosphatase activity"/>
    <property type="evidence" value="ECO:0007669"/>
    <property type="project" value="UniProtKB-KW"/>
</dbReference>
<protein>
    <recommendedName>
        <fullName evidence="3">Formin-like protein</fullName>
    </recommendedName>
</protein>
<evidence type="ECO:0000256" key="3">
    <source>
        <dbReference type="RuleBase" id="RU361260"/>
    </source>
</evidence>
<comment type="similarity">
    <text evidence="1">Belongs to the formin-like family. Class-II subfamily.</text>
</comment>
<dbReference type="Gene3D" id="3.90.190.10">
    <property type="entry name" value="Protein tyrosine phosphatase superfamily"/>
    <property type="match status" value="1"/>
</dbReference>
<feature type="domain" description="FH2" evidence="6">
    <location>
        <begin position="1026"/>
        <end position="1403"/>
    </location>
</feature>
<keyword evidence="2" id="KW-0904">Protein phosphatase</keyword>
<feature type="compositionally biased region" description="Polar residues" evidence="4">
    <location>
        <begin position="718"/>
        <end position="727"/>
    </location>
</feature>
<dbReference type="InterPro" id="IPR051144">
    <property type="entry name" value="Formin_homology_domain"/>
</dbReference>
<proteinExistence type="inferred from homology"/>
<organism evidence="7 8">
    <name type="scientific">Helianthus annuus</name>
    <name type="common">Common sunflower</name>
    <dbReference type="NCBI Taxonomy" id="4232"/>
    <lineage>
        <taxon>Eukaryota</taxon>
        <taxon>Viridiplantae</taxon>
        <taxon>Streptophyta</taxon>
        <taxon>Embryophyta</taxon>
        <taxon>Tracheophyta</taxon>
        <taxon>Spermatophyta</taxon>
        <taxon>Magnoliopsida</taxon>
        <taxon>eudicotyledons</taxon>
        <taxon>Gunneridae</taxon>
        <taxon>Pentapetalae</taxon>
        <taxon>asterids</taxon>
        <taxon>campanulids</taxon>
        <taxon>Asterales</taxon>
        <taxon>Asteraceae</taxon>
        <taxon>Asteroideae</taxon>
        <taxon>Heliantheae alliance</taxon>
        <taxon>Heliantheae</taxon>
        <taxon>Helianthus</taxon>
    </lineage>
</organism>
<feature type="region of interest" description="Disordered" evidence="4">
    <location>
        <begin position="1391"/>
        <end position="1410"/>
    </location>
</feature>
<feature type="compositionally biased region" description="Gly residues" evidence="4">
    <location>
        <begin position="1015"/>
        <end position="1028"/>
    </location>
</feature>
<evidence type="ECO:0000313" key="7">
    <source>
        <dbReference type="EMBL" id="OTG13260.1"/>
    </source>
</evidence>
<evidence type="ECO:0000259" key="5">
    <source>
        <dbReference type="PROSITE" id="PS51182"/>
    </source>
</evidence>
<dbReference type="Gene3D" id="1.20.58.2220">
    <property type="entry name" value="Formin, FH2 domain"/>
    <property type="match status" value="1"/>
</dbReference>
<evidence type="ECO:0000256" key="4">
    <source>
        <dbReference type="SAM" id="MobiDB-lite"/>
    </source>
</evidence>
<accession>A0A251TQ67</accession>
<evidence type="ECO:0000259" key="6">
    <source>
        <dbReference type="PROSITE" id="PS51444"/>
    </source>
</evidence>
<feature type="compositionally biased region" description="Pro residues" evidence="4">
    <location>
        <begin position="855"/>
        <end position="1014"/>
    </location>
</feature>
<sequence>MALLRRFFYRKPPDHLLEITERVFSMYPTYTITYSLSKRTSKHPLMFYRLTSLFVYITVFDCCFSTNVLEADAYKIYMGGIVTQLQEYYPDSSFMVFNFKESQDKKTQISSILSEYDMKVMEYPWQYEGCPMLPLEVVNLFLQSCDSWISLADKKNVLLMHCERGGWPALAFMLAGLLLFRKQYTGEQKTLEMVYKQAPRELLYILTPLNPQPSQLRYLQYITKKNLGIDWPPKEAPLALDCVILRILPLVGGKGCRPVIRIYGHDPFSTAPNKSCKLLFSTSNAKNHGRYYRMDECQLAKIDVHFRVQGDIVLECIHLDDDNVKEDMLFRVVFHTAFIRGYVLMVGRDEVDLMWDARDQMPKDFKAEVLFVDADPLPSIITKDRVSSDGSETTGSGSADEFFEVEEIFSNAVDFHDSKMDHTDLFEDNIPGFEAGLHSSQHYVEVDPSLQLKEDVNIKNTIVENIDVKPAIVTDVDLKATAIKEGDMKSKIVKDVDLKSTKADMGDSDKVASSEVKTHDLVEEMKIIKDKEENQRAKKVEPTCRKISKKEIPTGVRQAKPNAVSRWIPSNKGSFMNSMHVYYPYSRHMSAPPMLTPGKDSQLVDKKKGSKKQASCPPSLDVKRVTKTSDGSLELPKRLKKLEFKSAVPTSELLPPSPLPPGSLSNLSQLALASTQYDIGDTFLPPLATRDGSPAISLSQAPPLPPPASHSLGDGRQPSESVCQTTSPPLPPRVDEATSTLRSSSPTPHGPQSLPSMQVAPSLPDLPSTYEAPTPSKISTPFMQGAPAPPPPPPPPSVYGTPCPSPPPPLASMHEASPPLSSGHVAISLVVPSAPPPPPPMQAVPPPLGGDVSIPVPPPPPGGAPPPPLPPGGAPPPPPLPGGAPPPPPLRGGPPPPPPPPGGAPPPPPLPGGVPPPPPPPGGAPPPPPLPGGAPPPPPLPGGAPPPPPLPGGAPPPPPPPGGAPPPPPLPGGAPPPPPPPGGARGPPPPPGAPGPPPPPGAPGPPGGPPPPPGRLGGGLGRGRGRGGPAVKKSNLKPLHWNKVARALQGSLWAELQGQCAPDFDISELETLFSNIAPKKAAPKAADKKATSSKPEKVQLIDLRRAYNTEIMLTKVKMPLPDMVDAVLAMDDTLLDVDQVENILKFCPTKEEMEQLKNYTGDIDRLGKCEHFFLELMKVPRMESKLNAFLFKIQFKAQVRKSHKFKEIVKRILYLGNTLNQGTARGAAVGFKLDSLLKLTDTRASNSRMTLMHYLCKVLASKSPTLLDFHEDLVSLEAATKIQLKTLAEEMQALTTGLKKVKQELDASANDGPISEGFHKTLKEFVDNSEAEVTNVTNYYTVVGRNADALALYFGEDPSRCPFEQATLTLFNFVRLFNKCHEENLKQAELERKKAEKEAQMEKAGAKKSG</sequence>
<dbReference type="Pfam" id="PF02181">
    <property type="entry name" value="FH2"/>
    <property type="match status" value="1"/>
</dbReference>
<evidence type="ECO:0000256" key="1">
    <source>
        <dbReference type="ARBA" id="ARBA00006468"/>
    </source>
</evidence>
<keyword evidence="2" id="KW-0378">Hydrolase</keyword>
<gene>
    <name evidence="7" type="ORF">HannXRQ_Chr10g0318541</name>
</gene>
<feature type="domain" description="C2 tensin-type" evidence="5">
    <location>
        <begin position="235"/>
        <end position="374"/>
    </location>
</feature>
<dbReference type="InParanoid" id="A0A251TQ67"/>
<dbReference type="Gene3D" id="2.60.40.1110">
    <property type="match status" value="1"/>
</dbReference>
<dbReference type="EMBL" id="CM007899">
    <property type="protein sequence ID" value="OTG13260.1"/>
    <property type="molecule type" value="Genomic_DNA"/>
</dbReference>